<organism evidence="1 2">
    <name type="scientific">Pelagicoccus albus</name>
    <dbReference type="NCBI Taxonomy" id="415222"/>
    <lineage>
        <taxon>Bacteria</taxon>
        <taxon>Pseudomonadati</taxon>
        <taxon>Verrucomicrobiota</taxon>
        <taxon>Opitutia</taxon>
        <taxon>Puniceicoccales</taxon>
        <taxon>Pelagicoccaceae</taxon>
        <taxon>Pelagicoccus</taxon>
    </lineage>
</organism>
<sequence>MNLQRSLQKLRVEIEAQEAPPARQLAFLSGLNVLTGASFSAINLCDASGRLKNAIVWPISEEIQKAMEHFSPKLSALIGMEVNQRFFEESGFGKAIVMPDGMYRNSALYREVYQHLGMEYVAWYFYPSLKSGDVLIVGISSASRAFSHAELRRLEKACSEFESVVMLPDSGDRLPLSSTSPHDHFATLDESFVPTASLPEYLFGAFLFFYGSGLPVADPNKLPETLTRDIQRVLEWSDQARVWGSGKGSFAWSRKRQGRQLNLHIDRLESGLRLSAHEDLSVLRRLSEIKSACFALDRDGASIFSACTAILDGVYEANEVLRLAGLGALKESSARRIVSKANSVLKSY</sequence>
<dbReference type="RefSeq" id="WP_185659480.1">
    <property type="nucleotide sequence ID" value="NZ_CAWPOO010000006.1"/>
</dbReference>
<dbReference type="AlphaFoldDB" id="A0A7X1B4Q2"/>
<name>A0A7X1B4Q2_9BACT</name>
<reference evidence="1 2" key="1">
    <citation type="submission" date="2020-07" db="EMBL/GenBank/DDBJ databases">
        <authorList>
            <person name="Feng X."/>
        </authorList>
    </citation>
    <scope>NUCLEOTIDE SEQUENCE [LARGE SCALE GENOMIC DNA]</scope>
    <source>
        <strain evidence="1 2">JCM23202</strain>
    </source>
</reference>
<comment type="caution">
    <text evidence="1">The sequence shown here is derived from an EMBL/GenBank/DDBJ whole genome shotgun (WGS) entry which is preliminary data.</text>
</comment>
<accession>A0A7X1B4Q2</accession>
<keyword evidence="2" id="KW-1185">Reference proteome</keyword>
<dbReference type="Proteomes" id="UP000526501">
    <property type="component" value="Unassembled WGS sequence"/>
</dbReference>
<proteinExistence type="predicted"/>
<dbReference type="EMBL" id="JACHVC010000006">
    <property type="protein sequence ID" value="MBC2605611.1"/>
    <property type="molecule type" value="Genomic_DNA"/>
</dbReference>
<evidence type="ECO:0000313" key="2">
    <source>
        <dbReference type="Proteomes" id="UP000526501"/>
    </source>
</evidence>
<protein>
    <submittedName>
        <fullName evidence="1">Uncharacterized protein</fullName>
    </submittedName>
</protein>
<gene>
    <name evidence="1" type="ORF">H5P27_06100</name>
</gene>
<evidence type="ECO:0000313" key="1">
    <source>
        <dbReference type="EMBL" id="MBC2605611.1"/>
    </source>
</evidence>